<dbReference type="InterPro" id="IPR013083">
    <property type="entry name" value="Znf_RING/FYVE/PHD"/>
</dbReference>
<keyword evidence="3" id="KW-0547">Nucleotide-binding</keyword>
<reference evidence="11 12" key="1">
    <citation type="submission" date="2016-02" db="EMBL/GenBank/DDBJ databases">
        <title>Genome analysis of coral dinoflagellate symbionts highlights evolutionary adaptations to a symbiotic lifestyle.</title>
        <authorList>
            <person name="Aranda M."/>
            <person name="Li Y."/>
            <person name="Liew Y.J."/>
            <person name="Baumgarten S."/>
            <person name="Simakov O."/>
            <person name="Wilson M."/>
            <person name="Piel J."/>
            <person name="Ashoor H."/>
            <person name="Bougouffa S."/>
            <person name="Bajic V.B."/>
            <person name="Ryu T."/>
            <person name="Ravasi T."/>
            <person name="Bayer T."/>
            <person name="Micklem G."/>
            <person name="Kim H."/>
            <person name="Bhak J."/>
            <person name="Lajeunesse T.C."/>
            <person name="Voolstra C.R."/>
        </authorList>
    </citation>
    <scope>NUCLEOTIDE SEQUENCE [LARGE SCALE GENOMIC DNA]</scope>
    <source>
        <strain evidence="11 12">CCMP2467</strain>
    </source>
</reference>
<dbReference type="GO" id="GO:0008270">
    <property type="term" value="F:zinc ion binding"/>
    <property type="evidence" value="ECO:0007669"/>
    <property type="project" value="UniProtKB-KW"/>
</dbReference>
<dbReference type="InterPro" id="IPR006634">
    <property type="entry name" value="TLC-dom"/>
</dbReference>
<keyword evidence="2 9" id="KW-0812">Transmembrane</keyword>
<dbReference type="OrthoDB" id="422565at2759"/>
<evidence type="ECO:0000256" key="8">
    <source>
        <dbReference type="SAM" id="MobiDB-lite"/>
    </source>
</evidence>
<dbReference type="Pfam" id="PF03798">
    <property type="entry name" value="TRAM_LAG1_CLN8"/>
    <property type="match status" value="1"/>
</dbReference>
<dbReference type="InterPro" id="IPR050130">
    <property type="entry name" value="ClpA_ClpB"/>
</dbReference>
<dbReference type="EMBL" id="LSRX01000306">
    <property type="protein sequence ID" value="OLQ01058.1"/>
    <property type="molecule type" value="Genomic_DNA"/>
</dbReference>
<dbReference type="PANTHER" id="PTHR11638:SF18">
    <property type="entry name" value="HEAT SHOCK PROTEIN 104"/>
    <property type="match status" value="1"/>
</dbReference>
<dbReference type="PROSITE" id="PS50089">
    <property type="entry name" value="ZF_RING_2"/>
    <property type="match status" value="1"/>
</dbReference>
<dbReference type="SUPFAM" id="SSF52540">
    <property type="entry name" value="P-loop containing nucleoside triphosphate hydrolases"/>
    <property type="match status" value="1"/>
</dbReference>
<evidence type="ECO:0000256" key="3">
    <source>
        <dbReference type="ARBA" id="ARBA00022741"/>
    </source>
</evidence>
<keyword evidence="4" id="KW-0067">ATP-binding</keyword>
<dbReference type="InterPro" id="IPR003959">
    <property type="entry name" value="ATPase_AAA_core"/>
</dbReference>
<feature type="domain" description="RING-type" evidence="10">
    <location>
        <begin position="166"/>
        <end position="206"/>
    </location>
</feature>
<dbReference type="InterPro" id="IPR001270">
    <property type="entry name" value="ClpA/B"/>
</dbReference>
<proteinExistence type="predicted"/>
<dbReference type="GO" id="GO:0016020">
    <property type="term" value="C:membrane"/>
    <property type="evidence" value="ECO:0007669"/>
    <property type="project" value="UniProtKB-SubCell"/>
</dbReference>
<dbReference type="PANTHER" id="PTHR11638">
    <property type="entry name" value="ATP-DEPENDENT CLP PROTEASE"/>
    <property type="match status" value="1"/>
</dbReference>
<feature type="transmembrane region" description="Helical" evidence="9">
    <location>
        <begin position="1561"/>
        <end position="1584"/>
    </location>
</feature>
<feature type="transmembrane region" description="Helical" evidence="9">
    <location>
        <begin position="496"/>
        <end position="515"/>
    </location>
</feature>
<dbReference type="GO" id="GO:0005737">
    <property type="term" value="C:cytoplasm"/>
    <property type="evidence" value="ECO:0007669"/>
    <property type="project" value="TreeGrafter"/>
</dbReference>
<feature type="transmembrane region" description="Helical" evidence="9">
    <location>
        <begin position="369"/>
        <end position="394"/>
    </location>
</feature>
<organism evidence="11 12">
    <name type="scientific">Symbiodinium microadriaticum</name>
    <name type="common">Dinoflagellate</name>
    <name type="synonym">Zooxanthella microadriatica</name>
    <dbReference type="NCBI Taxonomy" id="2951"/>
    <lineage>
        <taxon>Eukaryota</taxon>
        <taxon>Sar</taxon>
        <taxon>Alveolata</taxon>
        <taxon>Dinophyceae</taxon>
        <taxon>Suessiales</taxon>
        <taxon>Symbiodiniaceae</taxon>
        <taxon>Symbiodinium</taxon>
    </lineage>
</organism>
<feature type="compositionally biased region" description="Polar residues" evidence="8">
    <location>
        <begin position="664"/>
        <end position="682"/>
    </location>
</feature>
<feature type="region of interest" description="Disordered" evidence="8">
    <location>
        <begin position="1"/>
        <end position="45"/>
    </location>
</feature>
<evidence type="ECO:0000256" key="2">
    <source>
        <dbReference type="ARBA" id="ARBA00022692"/>
    </source>
</evidence>
<evidence type="ECO:0000256" key="7">
    <source>
        <dbReference type="PROSITE-ProRule" id="PRU00175"/>
    </source>
</evidence>
<evidence type="ECO:0000259" key="10">
    <source>
        <dbReference type="PROSITE" id="PS50089"/>
    </source>
</evidence>
<keyword evidence="12" id="KW-1185">Reference proteome</keyword>
<dbReference type="CDD" id="cd16448">
    <property type="entry name" value="RING-H2"/>
    <property type="match status" value="1"/>
</dbReference>
<feature type="transmembrane region" description="Helical" evidence="9">
    <location>
        <begin position="1591"/>
        <end position="1613"/>
    </location>
</feature>
<evidence type="ECO:0000313" key="11">
    <source>
        <dbReference type="EMBL" id="OLQ01058.1"/>
    </source>
</evidence>
<feature type="compositionally biased region" description="Basic and acidic residues" evidence="8">
    <location>
        <begin position="1785"/>
        <end position="1795"/>
    </location>
</feature>
<dbReference type="SMART" id="SM00184">
    <property type="entry name" value="RING"/>
    <property type="match status" value="1"/>
</dbReference>
<feature type="region of interest" description="Disordered" evidence="8">
    <location>
        <begin position="1677"/>
        <end position="1809"/>
    </location>
</feature>
<comment type="caution">
    <text evidence="11">The sequence shown here is derived from an EMBL/GenBank/DDBJ whole genome shotgun (WGS) entry which is preliminary data.</text>
</comment>
<feature type="compositionally biased region" description="Basic and acidic residues" evidence="8">
    <location>
        <begin position="1701"/>
        <end position="1711"/>
    </location>
</feature>
<feature type="compositionally biased region" description="Acidic residues" evidence="8">
    <location>
        <begin position="1796"/>
        <end position="1809"/>
    </location>
</feature>
<feature type="region of interest" description="Disordered" evidence="8">
    <location>
        <begin position="218"/>
        <end position="272"/>
    </location>
</feature>
<keyword evidence="6 9" id="KW-0472">Membrane</keyword>
<evidence type="ECO:0000256" key="6">
    <source>
        <dbReference type="ARBA" id="ARBA00023136"/>
    </source>
</evidence>
<dbReference type="Gene3D" id="3.30.40.10">
    <property type="entry name" value="Zinc/RING finger domain, C3HC4 (zinc finger)"/>
    <property type="match status" value="1"/>
</dbReference>
<accession>A0A1Q9E0W1</accession>
<evidence type="ECO:0000256" key="9">
    <source>
        <dbReference type="SAM" id="Phobius"/>
    </source>
</evidence>
<feature type="region of interest" description="Disordered" evidence="8">
    <location>
        <begin position="663"/>
        <end position="695"/>
    </location>
</feature>
<feature type="transmembrane region" description="Helical" evidence="9">
    <location>
        <begin position="591"/>
        <end position="613"/>
    </location>
</feature>
<evidence type="ECO:0000313" key="12">
    <source>
        <dbReference type="Proteomes" id="UP000186817"/>
    </source>
</evidence>
<evidence type="ECO:0000256" key="4">
    <source>
        <dbReference type="ARBA" id="ARBA00022840"/>
    </source>
</evidence>
<keyword evidence="7" id="KW-0863">Zinc-finger</keyword>
<evidence type="ECO:0000256" key="5">
    <source>
        <dbReference type="ARBA" id="ARBA00022989"/>
    </source>
</evidence>
<dbReference type="GO" id="GO:0016887">
    <property type="term" value="F:ATP hydrolysis activity"/>
    <property type="evidence" value="ECO:0007669"/>
    <property type="project" value="InterPro"/>
</dbReference>
<keyword evidence="5 9" id="KW-1133">Transmembrane helix</keyword>
<dbReference type="InterPro" id="IPR003593">
    <property type="entry name" value="AAA+_ATPase"/>
</dbReference>
<feature type="transmembrane region" description="Helical" evidence="9">
    <location>
        <begin position="546"/>
        <end position="571"/>
    </location>
</feature>
<dbReference type="PRINTS" id="PR00300">
    <property type="entry name" value="CLPPROTEASEA"/>
</dbReference>
<gene>
    <name evidence="11" type="primary">CLPB</name>
    <name evidence="11" type="ORF">AK812_SmicGene16229</name>
</gene>
<feature type="transmembrane region" description="Helical" evidence="9">
    <location>
        <begin position="1646"/>
        <end position="1664"/>
    </location>
</feature>
<name>A0A1Q9E0W1_SYMMI</name>
<dbReference type="GO" id="GO:0034605">
    <property type="term" value="P:cellular response to heat"/>
    <property type="evidence" value="ECO:0007669"/>
    <property type="project" value="TreeGrafter"/>
</dbReference>
<dbReference type="GO" id="GO:0005524">
    <property type="term" value="F:ATP binding"/>
    <property type="evidence" value="ECO:0007669"/>
    <property type="project" value="UniProtKB-KW"/>
</dbReference>
<dbReference type="Pfam" id="PF07724">
    <property type="entry name" value="AAA_2"/>
    <property type="match status" value="1"/>
</dbReference>
<keyword evidence="7" id="KW-0479">Metal-binding</keyword>
<feature type="transmembrane region" description="Helical" evidence="9">
    <location>
        <begin position="1619"/>
        <end position="1639"/>
    </location>
</feature>
<keyword evidence="7" id="KW-0862">Zinc</keyword>
<evidence type="ECO:0000256" key="1">
    <source>
        <dbReference type="ARBA" id="ARBA00004141"/>
    </source>
</evidence>
<dbReference type="InterPro" id="IPR001841">
    <property type="entry name" value="Znf_RING"/>
</dbReference>
<dbReference type="Pfam" id="PF13639">
    <property type="entry name" value="zf-RING_2"/>
    <property type="match status" value="1"/>
</dbReference>
<dbReference type="InterPro" id="IPR027417">
    <property type="entry name" value="P-loop_NTPase"/>
</dbReference>
<dbReference type="Gene3D" id="3.40.50.300">
    <property type="entry name" value="P-loop containing nucleotide triphosphate hydrolases"/>
    <property type="match status" value="1"/>
</dbReference>
<dbReference type="SUPFAM" id="SSF57850">
    <property type="entry name" value="RING/U-box"/>
    <property type="match status" value="1"/>
</dbReference>
<dbReference type="SMART" id="SM00382">
    <property type="entry name" value="AAA"/>
    <property type="match status" value="1"/>
</dbReference>
<feature type="compositionally biased region" description="Low complexity" evidence="8">
    <location>
        <begin position="233"/>
        <end position="250"/>
    </location>
</feature>
<protein>
    <submittedName>
        <fullName evidence="11">Caseinolytic peptidase B protein-like</fullName>
    </submittedName>
</protein>
<sequence>MSAESKRRRTGETCAWPLQEAWEPESATEQRKGLPGDGPEVAPGNIAERAVPKPLPMPLPPPPPLLPILPRPAFSRLQPGVPVATSEGPQLRFLGLQHCAKASSKARPLVRGRGFQRFGSESYLRSWDLNEPGQRLNEPDPSPKLTRILQSLVPFELADPFSEEACAICYESMQGELVRRLPCMHVFHASCIARWLSVRMCCPLDKCEVEPSLQARPELPRGTVQSVEEEVPSSDSSPLYQPSPSSSPSSNEEDVEEAASTPAVTGTWCPSAGAALPTGDGKRFRAEPSKVGFQLLQVLAGWAAAPPAGTKTKYLRTRSFAVNLRLEPWCRELVEPSREPFGFYRLPAPVQKMNVSEQFRAHRSERTTVYAVVCWAAVFCVYALCVKAAIAKLSPPMSEAAKSKGTLRDQLSKDIASCIVAITTHTFLGPMALYLSISYNAAGYPASLSPFLLEQPRPFDVTRELWCCRVGEMFTGNILYQLIFWLLRWETGIEMLLHHIGFFVAGYLILDLTCFGKLASGAMSMEVSSVFLSVHLMTRQIDGKRCALVSDLAAAVFALTFLGIRIFWYGYVVAEFNYTWFLEAEKFPPNISMVKASAAHLIFTLGWVLQLYWSKLVVSKVWRAARAMMGKERLMVGRPRKGAFRALVFLALAVLSAADEVAENATQPDRSSDITEPQQGQPESRGLDGQVGSAAESETCGENGVARSQISAIRHTAAVIAGFADGAMAQLPGASAVVPAIQAAMIFAIALQYGCYLDLGTALAVSTFLGSEYVKMSLVSHAIGWIPVAGNLIKTALSVVMTEGIGTAAEKMLSCPAMREDLLDKAAREEPSETLAEEGQASQVREYFHVISEFLSSSEVTPWSSTTAAAREVWHRVESIFRKEDQVKLLAKVHEARNPEDLVALAHKYSWNLQVLEASLLALRDRFPHELACTDVDSLARRFWSSQADGEVKAVSAPHLLHCWSRLPLPRRRAAALLAAELVAEATRMGGHAAVLPRALDVLKEGTRPQGGTELLEDFGLPTFLEALLKALVRGEASACVVLRRLLGGLPAQKSSQWLALRHLQQLDLMDNVAGAESCLPSLHADIKKLLTADALPEGTETPQSIALAATGKVDPFAALVGQQCAVRRLMQSPGYVRLRKKGIQRPGVPLVLLMTGPSGTGKTMAARTMAEVIHGRPIQELEASGRFRLFPMNQFRMLEDQKTFFGPPRGIQGSGDLPDLVRQHPDAVIVLDEIEKAHSDFARALLTVFGEYGTVYDPRTGRDYPAANATFILTSNLAKELILKHPVSVAKSQGRAVETWQKLPLGADSDPDCAGYAKLRDAVDAELSHPPAIDREHGFFRESEIRGRLTDVLPFLPFSPEEVEKAVRGFLASESKAFSQHPSFQNVELAWSPEVVRYFAKLYMKKPDEGLRAVNKELQAQVRDLLERSIEAGLVARGAIAALRLDEGSKEARLDLRAVLRVREAEPARATAEAEIPVKAEPKDEETSDNFFSTVTALLSGDWINESSWSWTSAEKPARSGTEWDWQHDWEWQPDLEWHSEWDWQRVWERLFLILWEWRFPLVVTATLLIVVASAGMAAPVAAPAATVSVGAAAAPVFGAAGGSVGATAAAVSSWMLALIQVTGSSASVAVPGLTFYYAWKNRHYVEAAIFGALSLALCPYAWRVYCAASSLAKQMAPKPPKPLSSKAPQKIRGAKTKLPRGDFKLKLTDSDPQAHPIEFASPLEAGAVGQGSAATSEETEPTGADAVQGGGAREASQSPARPAVTGASAASCQSPEPPAGSECTEKQEESRETGEEEQQDEEEEDAQDLAPAVYRCRSCVSNFPWAVEVDRPVDSLELHGGSSKCLHAMLTFQHTVARRSLVWRRYSPLYMILLKCYSGIDERMIDTCRYDVSSCPEFFEPGSTCALVSKVALIQPTAVTVALQINAVISAKAKRAEVSARPAAAPATVNPLVF</sequence>
<dbReference type="Proteomes" id="UP000186817">
    <property type="component" value="Unassembled WGS sequence"/>
</dbReference>
<comment type="subcellular location">
    <subcellularLocation>
        <location evidence="1">Membrane</location>
        <topology evidence="1">Multi-pass membrane protein</topology>
    </subcellularLocation>
</comment>